<gene>
    <name evidence="2" type="ORF">J2S62_002074</name>
</gene>
<dbReference type="PANTHER" id="PTHR32487">
    <property type="entry name" value="3-OXO-DELTA(4,5)-STEROID 5-BETA-REDUCTASE"/>
    <property type="match status" value="1"/>
</dbReference>
<dbReference type="PANTHER" id="PTHR32487:SF0">
    <property type="entry name" value="3-OXO-DELTA(4,5)-STEROID 5-BETA-REDUCTASE"/>
    <property type="match status" value="1"/>
</dbReference>
<comment type="caution">
    <text evidence="2">The sequence shown here is derived from an EMBL/GenBank/DDBJ whole genome shotgun (WGS) entry which is preliminary data.</text>
</comment>
<accession>A0ABU2B2J0</accession>
<keyword evidence="3" id="KW-1185">Reference proteome</keyword>
<dbReference type="RefSeq" id="WP_310174443.1">
    <property type="nucleotide sequence ID" value="NZ_BAABHE010000002.1"/>
</dbReference>
<proteinExistence type="predicted"/>
<protein>
    <submittedName>
        <fullName evidence="2">Nucleoside-diphosphate-sugar epimerase</fullName>
    </submittedName>
</protein>
<dbReference type="Proteomes" id="UP001183794">
    <property type="component" value="Unassembled WGS sequence"/>
</dbReference>
<evidence type="ECO:0000313" key="2">
    <source>
        <dbReference type="EMBL" id="MDR7347817.1"/>
    </source>
</evidence>
<evidence type="ECO:0000259" key="1">
    <source>
        <dbReference type="Pfam" id="PF22917"/>
    </source>
</evidence>
<dbReference type="InterPro" id="IPR036291">
    <property type="entry name" value="NAD(P)-bd_dom_sf"/>
</dbReference>
<dbReference type="EMBL" id="JAVDYJ010000001">
    <property type="protein sequence ID" value="MDR7347817.1"/>
    <property type="molecule type" value="Genomic_DNA"/>
</dbReference>
<dbReference type="Pfam" id="PF22917">
    <property type="entry name" value="PRISE"/>
    <property type="match status" value="1"/>
</dbReference>
<evidence type="ECO:0000313" key="3">
    <source>
        <dbReference type="Proteomes" id="UP001183794"/>
    </source>
</evidence>
<dbReference type="CDD" id="cd08948">
    <property type="entry name" value="5beta-POR_like_SDR_a"/>
    <property type="match status" value="1"/>
</dbReference>
<organism evidence="2 3">
    <name type="scientific">Enteractinococcus fodinae</name>
    <dbReference type="NCBI Taxonomy" id="684663"/>
    <lineage>
        <taxon>Bacteria</taxon>
        <taxon>Bacillati</taxon>
        <taxon>Actinomycetota</taxon>
        <taxon>Actinomycetes</taxon>
        <taxon>Micrococcales</taxon>
        <taxon>Micrococcaceae</taxon>
    </lineage>
</organism>
<reference evidence="2 3" key="1">
    <citation type="submission" date="2023-07" db="EMBL/GenBank/DDBJ databases">
        <title>Sequencing the genomes of 1000 actinobacteria strains.</title>
        <authorList>
            <person name="Klenk H.-P."/>
        </authorList>
    </citation>
    <scope>NUCLEOTIDE SEQUENCE [LARGE SCALE GENOMIC DNA]</scope>
    <source>
        <strain evidence="2 3">DSM 22966</strain>
    </source>
</reference>
<name>A0ABU2B2J0_9MICC</name>
<sequence>MTSTVGLNLTDLPAHPGTVFVAGDGGLLGSYAAELYHQLGWTVHGVSRRALPEVPWVHHRADLLDEQAVSELAQVEGLAEVTHLVFGAYIERDTDAELIEINDALLENTLEVLRQAGANLKHVTIYQGGKAYGHHLGFFNTPAKESDPRLIGPHFYYTQEDLLRQRAQERGFDFTVLRPEGVTGYATGNPMNLLLVIGVYAAISKELGLPLRFPGTRTAYDVLYQTTDAQLLARATVWAGGTKTAAGQVFNVTNGDQFRWSQLWPRFAEHFGMAYAPPQQMSLTETMPALAEIWDRLVHRHDLQPTPYHELVGWGVGDFLFQHEADNITSTVKIRQAGFADALDTETRLLELFDQLVEQKVLPPLR</sequence>
<dbReference type="InterPro" id="IPR055222">
    <property type="entry name" value="PRISE-like_Rossmann-fold"/>
</dbReference>
<feature type="domain" description="PRISE-like Rossmann-fold" evidence="1">
    <location>
        <begin position="73"/>
        <end position="279"/>
    </location>
</feature>
<dbReference type="Gene3D" id="3.40.50.720">
    <property type="entry name" value="NAD(P)-binding Rossmann-like Domain"/>
    <property type="match status" value="1"/>
</dbReference>
<dbReference type="SUPFAM" id="SSF51735">
    <property type="entry name" value="NAD(P)-binding Rossmann-fold domains"/>
    <property type="match status" value="1"/>
</dbReference>